<evidence type="ECO:0000313" key="3">
    <source>
        <dbReference type="EMBL" id="GIF92048.1"/>
    </source>
</evidence>
<comment type="similarity">
    <text evidence="1">Belongs to the PemK/MazF family.</text>
</comment>
<evidence type="ECO:0000256" key="2">
    <source>
        <dbReference type="ARBA" id="ARBA00022649"/>
    </source>
</evidence>
<name>A0A8J3K378_9ACTN</name>
<reference evidence="3 4" key="1">
    <citation type="submission" date="2021-01" db="EMBL/GenBank/DDBJ databases">
        <title>Whole genome shotgun sequence of Catellatospora chokoriensis NBRC 107358.</title>
        <authorList>
            <person name="Komaki H."/>
            <person name="Tamura T."/>
        </authorList>
    </citation>
    <scope>NUCLEOTIDE SEQUENCE [LARGE SCALE GENOMIC DNA]</scope>
    <source>
        <strain evidence="3 4">NBRC 107358</strain>
    </source>
</reference>
<dbReference type="GO" id="GO:0016075">
    <property type="term" value="P:rRNA catabolic process"/>
    <property type="evidence" value="ECO:0007669"/>
    <property type="project" value="TreeGrafter"/>
</dbReference>
<dbReference type="GO" id="GO:0003677">
    <property type="term" value="F:DNA binding"/>
    <property type="evidence" value="ECO:0007669"/>
    <property type="project" value="InterPro"/>
</dbReference>
<dbReference type="Gene3D" id="2.30.30.110">
    <property type="match status" value="1"/>
</dbReference>
<dbReference type="InterPro" id="IPR011067">
    <property type="entry name" value="Plasmid_toxin/cell-grow_inhib"/>
</dbReference>
<dbReference type="AlphaFoldDB" id="A0A8J3K378"/>
<protein>
    <recommendedName>
        <fullName evidence="5">mRNA interferase MazF</fullName>
    </recommendedName>
</protein>
<evidence type="ECO:0008006" key="5">
    <source>
        <dbReference type="Google" id="ProtNLM"/>
    </source>
</evidence>
<dbReference type="GO" id="GO:0004521">
    <property type="term" value="F:RNA endonuclease activity"/>
    <property type="evidence" value="ECO:0007669"/>
    <property type="project" value="TreeGrafter"/>
</dbReference>
<evidence type="ECO:0000256" key="1">
    <source>
        <dbReference type="ARBA" id="ARBA00007521"/>
    </source>
</evidence>
<evidence type="ECO:0000313" key="4">
    <source>
        <dbReference type="Proteomes" id="UP000619293"/>
    </source>
</evidence>
<dbReference type="GO" id="GO:0006402">
    <property type="term" value="P:mRNA catabolic process"/>
    <property type="evidence" value="ECO:0007669"/>
    <property type="project" value="TreeGrafter"/>
</dbReference>
<dbReference type="PANTHER" id="PTHR33988">
    <property type="entry name" value="ENDORIBONUCLEASE MAZF-RELATED"/>
    <property type="match status" value="1"/>
</dbReference>
<dbReference type="PANTHER" id="PTHR33988:SF2">
    <property type="entry name" value="ENDORIBONUCLEASE MAZF"/>
    <property type="match status" value="1"/>
</dbReference>
<accession>A0A8J3K378</accession>
<sequence>MRAPVRGEVYFVDLGGELGRKPFAVVSNNRRNRALTTVLAVRITTTNRNTRIETVVLLGQDCGDLAGWALCDDVEKLWRDELPPPAGALGPYTMAAVNAGLRAALAR</sequence>
<comment type="caution">
    <text evidence="3">The sequence shown here is derived from an EMBL/GenBank/DDBJ whole genome shotgun (WGS) entry which is preliminary data.</text>
</comment>
<dbReference type="SUPFAM" id="SSF50118">
    <property type="entry name" value="Cell growth inhibitor/plasmid maintenance toxic component"/>
    <property type="match status" value="1"/>
</dbReference>
<dbReference type="Pfam" id="PF02452">
    <property type="entry name" value="PemK_toxin"/>
    <property type="match status" value="1"/>
</dbReference>
<keyword evidence="2" id="KW-1277">Toxin-antitoxin system</keyword>
<organism evidence="3 4">
    <name type="scientific">Catellatospora chokoriensis</name>
    <dbReference type="NCBI Taxonomy" id="310353"/>
    <lineage>
        <taxon>Bacteria</taxon>
        <taxon>Bacillati</taxon>
        <taxon>Actinomycetota</taxon>
        <taxon>Actinomycetes</taxon>
        <taxon>Micromonosporales</taxon>
        <taxon>Micromonosporaceae</taxon>
        <taxon>Catellatospora</taxon>
    </lineage>
</organism>
<dbReference type="InterPro" id="IPR003477">
    <property type="entry name" value="PemK-like"/>
</dbReference>
<dbReference type="EMBL" id="BONG01000040">
    <property type="protein sequence ID" value="GIF92048.1"/>
    <property type="molecule type" value="Genomic_DNA"/>
</dbReference>
<dbReference type="Proteomes" id="UP000619293">
    <property type="component" value="Unassembled WGS sequence"/>
</dbReference>
<proteinExistence type="inferred from homology"/>
<gene>
    <name evidence="3" type="ORF">Cch02nite_54920</name>
</gene>
<dbReference type="RefSeq" id="WP_191843941.1">
    <property type="nucleotide sequence ID" value="NZ_BAAALB010000029.1"/>
</dbReference>
<keyword evidence="4" id="KW-1185">Reference proteome</keyword>